<comment type="caution">
    <text evidence="7">The sequence shown here is derived from an EMBL/GenBank/DDBJ whole genome shotgun (WGS) entry which is preliminary data.</text>
</comment>
<dbReference type="Gene3D" id="3.20.20.80">
    <property type="entry name" value="Glycosidases"/>
    <property type="match status" value="1"/>
</dbReference>
<dbReference type="PRINTS" id="PR00843">
    <property type="entry name" value="GLHYDRLASE30"/>
</dbReference>
<feature type="domain" description="F5/8 type C" evidence="6">
    <location>
        <begin position="474"/>
        <end position="613"/>
    </location>
</feature>
<dbReference type="Gene3D" id="2.60.40.1180">
    <property type="entry name" value="Golgi alpha-mannosidase II"/>
    <property type="match status" value="1"/>
</dbReference>
<dbReference type="SUPFAM" id="SSF51011">
    <property type="entry name" value="Glycosyl hydrolase domain"/>
    <property type="match status" value="1"/>
</dbReference>
<dbReference type="InterPro" id="IPR033452">
    <property type="entry name" value="GH30_C"/>
</dbReference>
<organism evidence="7 8">
    <name type="scientific">Paractinoplanes toevensis</name>
    <dbReference type="NCBI Taxonomy" id="571911"/>
    <lineage>
        <taxon>Bacteria</taxon>
        <taxon>Bacillati</taxon>
        <taxon>Actinomycetota</taxon>
        <taxon>Actinomycetes</taxon>
        <taxon>Micromonosporales</taxon>
        <taxon>Micromonosporaceae</taxon>
        <taxon>Paractinoplanes</taxon>
    </lineage>
</organism>
<dbReference type="InterPro" id="IPR033453">
    <property type="entry name" value="Glyco_hydro_30_TIM-barrel"/>
</dbReference>
<dbReference type="InterPro" id="IPR001139">
    <property type="entry name" value="Glyco_hydro_30"/>
</dbReference>
<reference evidence="7 8" key="1">
    <citation type="submission" date="2021-03" db="EMBL/GenBank/DDBJ databases">
        <title>Whole genome shotgun sequence of Actinoplanes toevensis NBRC 105298.</title>
        <authorList>
            <person name="Komaki H."/>
            <person name="Tamura T."/>
        </authorList>
    </citation>
    <scope>NUCLEOTIDE SEQUENCE [LARGE SCALE GENOMIC DNA]</scope>
    <source>
        <strain evidence="7 8">NBRC 105298</strain>
    </source>
</reference>
<dbReference type="InterPro" id="IPR008979">
    <property type="entry name" value="Galactose-bd-like_sf"/>
</dbReference>
<dbReference type="Proteomes" id="UP000677082">
    <property type="component" value="Unassembled WGS sequence"/>
</dbReference>
<gene>
    <name evidence="7" type="primary">srfJ_1</name>
    <name evidence="7" type="ORF">Ato02nite_069340</name>
</gene>
<dbReference type="RefSeq" id="WP_213010867.1">
    <property type="nucleotide sequence ID" value="NZ_BOQN01000088.1"/>
</dbReference>
<evidence type="ECO:0000256" key="5">
    <source>
        <dbReference type="SAM" id="SignalP"/>
    </source>
</evidence>
<dbReference type="Gene3D" id="2.60.120.260">
    <property type="entry name" value="Galactose-binding domain-like"/>
    <property type="match status" value="1"/>
</dbReference>
<dbReference type="AlphaFoldDB" id="A0A919TJJ2"/>
<protein>
    <submittedName>
        <fullName evidence="7">Glucosylceramidase</fullName>
    </submittedName>
</protein>
<evidence type="ECO:0000313" key="8">
    <source>
        <dbReference type="Proteomes" id="UP000677082"/>
    </source>
</evidence>
<keyword evidence="3 4" id="KW-0378">Hydrolase</keyword>
<evidence type="ECO:0000256" key="3">
    <source>
        <dbReference type="ARBA" id="ARBA00022801"/>
    </source>
</evidence>
<proteinExistence type="inferred from homology"/>
<dbReference type="InterPro" id="IPR000421">
    <property type="entry name" value="FA58C"/>
</dbReference>
<keyword evidence="2 5" id="KW-0732">Signal</keyword>
<dbReference type="PROSITE" id="PS50022">
    <property type="entry name" value="FA58C_3"/>
    <property type="match status" value="1"/>
</dbReference>
<evidence type="ECO:0000259" key="6">
    <source>
        <dbReference type="PROSITE" id="PS50022"/>
    </source>
</evidence>
<dbReference type="EMBL" id="BOQN01000088">
    <property type="protein sequence ID" value="GIM95141.1"/>
    <property type="molecule type" value="Genomic_DNA"/>
</dbReference>
<dbReference type="GO" id="GO:0006680">
    <property type="term" value="P:glucosylceramide catabolic process"/>
    <property type="evidence" value="ECO:0007669"/>
    <property type="project" value="TreeGrafter"/>
</dbReference>
<dbReference type="InterPro" id="IPR017853">
    <property type="entry name" value="GH"/>
</dbReference>
<accession>A0A919TJJ2</accession>
<dbReference type="Pfam" id="PF00754">
    <property type="entry name" value="F5_F8_type_C"/>
    <property type="match status" value="1"/>
</dbReference>
<dbReference type="GO" id="GO:0004348">
    <property type="term" value="F:glucosylceramidase activity"/>
    <property type="evidence" value="ECO:0007669"/>
    <property type="project" value="InterPro"/>
</dbReference>
<dbReference type="PANTHER" id="PTHR11069">
    <property type="entry name" value="GLUCOSYLCERAMIDASE"/>
    <property type="match status" value="1"/>
</dbReference>
<dbReference type="PANTHER" id="PTHR11069:SF23">
    <property type="entry name" value="LYSOSOMAL ACID GLUCOSYLCERAMIDASE"/>
    <property type="match status" value="1"/>
</dbReference>
<dbReference type="SUPFAM" id="SSF49785">
    <property type="entry name" value="Galactose-binding domain-like"/>
    <property type="match status" value="1"/>
</dbReference>
<dbReference type="Pfam" id="PF02055">
    <property type="entry name" value="Glyco_hydro_30"/>
    <property type="match status" value="1"/>
</dbReference>
<dbReference type="GO" id="GO:0016020">
    <property type="term" value="C:membrane"/>
    <property type="evidence" value="ECO:0007669"/>
    <property type="project" value="GOC"/>
</dbReference>
<dbReference type="SUPFAM" id="SSF51445">
    <property type="entry name" value="(Trans)glycosidases"/>
    <property type="match status" value="1"/>
</dbReference>
<feature type="signal peptide" evidence="5">
    <location>
        <begin position="1"/>
        <end position="21"/>
    </location>
</feature>
<dbReference type="Pfam" id="PF17189">
    <property type="entry name" value="Glyco_hydro_30C"/>
    <property type="match status" value="1"/>
</dbReference>
<evidence type="ECO:0000256" key="4">
    <source>
        <dbReference type="RuleBase" id="RU361188"/>
    </source>
</evidence>
<keyword evidence="4" id="KW-0326">Glycosidase</keyword>
<keyword evidence="8" id="KW-1185">Reference proteome</keyword>
<evidence type="ECO:0000256" key="2">
    <source>
        <dbReference type="ARBA" id="ARBA00022729"/>
    </source>
</evidence>
<feature type="chain" id="PRO_5038622367" evidence="5">
    <location>
        <begin position="22"/>
        <end position="613"/>
    </location>
</feature>
<evidence type="ECO:0000256" key="1">
    <source>
        <dbReference type="ARBA" id="ARBA00005382"/>
    </source>
</evidence>
<comment type="similarity">
    <text evidence="1 4">Belongs to the glycosyl hydrolase 30 family.</text>
</comment>
<dbReference type="InterPro" id="IPR013780">
    <property type="entry name" value="Glyco_hydro_b"/>
</dbReference>
<sequence length="613" mass="66030">MAGLGTALLSVLLLAAPPPHHSDTARVWVTSPDGSNYVGTVDFGAAVDTAAPTIVIDPGRKFQTMTGFGASITDSSAAVLYRLAPAARNAAMTDLFATDRINFLRQPIGASDFTDEPAYTYDDVPAGQTDYALRHFSVAHDRAQILPLLRQASRLNPELQIMGTPWSPPAWMKTNGSLIGGRLIDSPAIYRAYASYLLKFVQAYRAEGVRIDYLSLQNEPQNRAPSGYPGMDLPSWQAAKVIEQLGPMLRFEKTKILGYDHNWAEHPNDAANTPPDEVADIDHYPQELLASPAARWVAGTAYHCYSGDPSAMTALHNEFPAKDIYFTECSGSQSGDPTMTFSDTLKWHARNLIIGNTRNWAKTVVNWNLALDETNGPHTGGCGTCTGVITVGASVTRNAEYYTLGHLARFVRPGATRVASTSFGTTGWNGQVMDVAFVNPDGSTVLVAHNENDNPQAVAVRIGNRQFSYTLPGGSLATFVWRGGGSHDRPIAPTGWTATGTGDVPANAVDDDASTRFSTGAAQQPGQYLQVDLGRAQPVRRIVFDTGASTGDYPRGYAITASADGVHWAPVRSAGAGQFAEGDLRGRNVRFVRITLTAATDTWWSVADVRAYR</sequence>
<name>A0A919TJJ2_9ACTN</name>
<evidence type="ECO:0000313" key="7">
    <source>
        <dbReference type="EMBL" id="GIM95141.1"/>
    </source>
</evidence>